<feature type="compositionally biased region" description="Polar residues" evidence="1">
    <location>
        <begin position="1"/>
        <end position="32"/>
    </location>
</feature>
<evidence type="ECO:0000313" key="3">
    <source>
        <dbReference type="EMBL" id="KAK7463101.1"/>
    </source>
</evidence>
<name>A0ABR1JLI2_9AGAR</name>
<evidence type="ECO:0000313" key="4">
    <source>
        <dbReference type="Proteomes" id="UP001498398"/>
    </source>
</evidence>
<comment type="caution">
    <text evidence="3">The sequence shown here is derived from an EMBL/GenBank/DDBJ whole genome shotgun (WGS) entry which is preliminary data.</text>
</comment>
<sequence length="288" mass="32332">MTESVSVQGLAQPVQTYSKNPITTCLQPSSLPDQELGTYGSDSDSDSEDQDDDYENSSIEDNEVDPITSRKRKQTMASTSRKRIKSEKESPSDFDKYVFLGKWIASFLDPWIEIATVLKVGLYKSGKGHLFTSDGEGDAAVHTGDKTLNIAKENDSRSESHFREICEHFPPLVGMLDRIVQSKDHSMFNDLVTAISAGIRMTTTQDFGLVRYGLLDWLTEDVGVSSSPASNKGRHGKRFKKRGRRHPLIAKLWCPRIYFKDLLDQQEQLDFNNSRKGTSLKLENSPTS</sequence>
<dbReference type="Proteomes" id="UP001498398">
    <property type="component" value="Unassembled WGS sequence"/>
</dbReference>
<proteinExistence type="predicted"/>
<reference evidence="3 4" key="1">
    <citation type="submission" date="2024-01" db="EMBL/GenBank/DDBJ databases">
        <title>A draft genome for the cacao thread blight pathogen Marasmiellus scandens.</title>
        <authorList>
            <person name="Baruah I.K."/>
            <person name="Leung J."/>
            <person name="Bukari Y."/>
            <person name="Amoako-Attah I."/>
            <person name="Meinhardt L.W."/>
            <person name="Bailey B.A."/>
            <person name="Cohen S.P."/>
        </authorList>
    </citation>
    <scope>NUCLEOTIDE SEQUENCE [LARGE SCALE GENOMIC DNA]</scope>
    <source>
        <strain evidence="3 4">GH-19</strain>
    </source>
</reference>
<dbReference type="EMBL" id="JBANRG010000010">
    <property type="protein sequence ID" value="KAK7463101.1"/>
    <property type="molecule type" value="Genomic_DNA"/>
</dbReference>
<accession>A0ABR1JLI2</accession>
<feature type="compositionally biased region" description="Basic residues" evidence="1">
    <location>
        <begin position="69"/>
        <end position="85"/>
    </location>
</feature>
<gene>
    <name evidence="3" type="ORF">VKT23_007686</name>
    <name evidence="2" type="ORF">VKT23_018308</name>
</gene>
<evidence type="ECO:0000256" key="1">
    <source>
        <dbReference type="SAM" id="MobiDB-lite"/>
    </source>
</evidence>
<organism evidence="3 4">
    <name type="scientific">Marasmiellus scandens</name>
    <dbReference type="NCBI Taxonomy" id="2682957"/>
    <lineage>
        <taxon>Eukaryota</taxon>
        <taxon>Fungi</taxon>
        <taxon>Dikarya</taxon>
        <taxon>Basidiomycota</taxon>
        <taxon>Agaricomycotina</taxon>
        <taxon>Agaricomycetes</taxon>
        <taxon>Agaricomycetidae</taxon>
        <taxon>Agaricales</taxon>
        <taxon>Marasmiineae</taxon>
        <taxon>Omphalotaceae</taxon>
        <taxon>Marasmiellus</taxon>
    </lineage>
</organism>
<feature type="region of interest" description="Disordered" evidence="1">
    <location>
        <begin position="1"/>
        <end position="87"/>
    </location>
</feature>
<evidence type="ECO:0000313" key="2">
    <source>
        <dbReference type="EMBL" id="KAK7437873.1"/>
    </source>
</evidence>
<dbReference type="EMBL" id="JBANRG010000082">
    <property type="protein sequence ID" value="KAK7437873.1"/>
    <property type="molecule type" value="Genomic_DNA"/>
</dbReference>
<keyword evidence="4" id="KW-1185">Reference proteome</keyword>
<protein>
    <submittedName>
        <fullName evidence="3">Uncharacterized protein</fullName>
    </submittedName>
</protein>
<feature type="compositionally biased region" description="Acidic residues" evidence="1">
    <location>
        <begin position="43"/>
        <end position="64"/>
    </location>
</feature>